<dbReference type="InterPro" id="IPR029033">
    <property type="entry name" value="His_PPase_superfam"/>
</dbReference>
<feature type="region of interest" description="Disordered" evidence="2">
    <location>
        <begin position="180"/>
        <end position="206"/>
    </location>
</feature>
<evidence type="ECO:0000256" key="1">
    <source>
        <dbReference type="ARBA" id="ARBA00022801"/>
    </source>
</evidence>
<dbReference type="GO" id="GO:0045820">
    <property type="term" value="P:negative regulation of glycolytic process"/>
    <property type="evidence" value="ECO:0007669"/>
    <property type="project" value="TreeGrafter"/>
</dbReference>
<dbReference type="PANTHER" id="PTHR46517:SF1">
    <property type="entry name" value="FRUCTOSE-2,6-BISPHOSPHATASE TIGAR"/>
    <property type="match status" value="1"/>
</dbReference>
<sequence length="378" mass="40731">MASLSSSARPWTTSSSLTAAPSSSAGPVVLGRLILLRHPNTEANAAGVLQGSTDSPLTEHGERQQDRLCTLLEQDVEDGGGWEVHDLPMMIAHSPLERCARLARRVGEVVGRRRERERERQRVRGFGAEVVEPIQAEEAAHRGLGSNTASTSISSSINTAPPLYPSIDLQEKDFGPLECTRRGIHAGPSFPRPSATAKRESKEQFTNRVRRSMRLWIGKLVRTSPPKEGVPPTLLVVTHGLFISTALRILAPQAGPEMAADAPIPFAENTGMYLLEVIGARPNSVDGDAGAAAGSAPLTLRLMRANWTPHLAGLTRPRRGGLAAAAADSKQRRLDAFFSPRAGQTPSPKRKRPGAGEADEDELEAAQDQELKRIAKEM</sequence>
<evidence type="ECO:0000256" key="2">
    <source>
        <dbReference type="SAM" id="MobiDB-lite"/>
    </source>
</evidence>
<evidence type="ECO:0000313" key="4">
    <source>
        <dbReference type="Proteomes" id="UP000245884"/>
    </source>
</evidence>
<evidence type="ECO:0008006" key="5">
    <source>
        <dbReference type="Google" id="ProtNLM"/>
    </source>
</evidence>
<protein>
    <recommendedName>
        <fullName evidence="5">Phosphoglycerate mutase-like protein</fullName>
    </recommendedName>
</protein>
<keyword evidence="1" id="KW-0378">Hydrolase</keyword>
<dbReference type="PANTHER" id="PTHR46517">
    <property type="entry name" value="FRUCTOSE-2,6-BISPHOSPHATASE TIGAR"/>
    <property type="match status" value="1"/>
</dbReference>
<organism evidence="3 4">
    <name type="scientific">Jaminaea rosea</name>
    <dbReference type="NCBI Taxonomy" id="1569628"/>
    <lineage>
        <taxon>Eukaryota</taxon>
        <taxon>Fungi</taxon>
        <taxon>Dikarya</taxon>
        <taxon>Basidiomycota</taxon>
        <taxon>Ustilaginomycotina</taxon>
        <taxon>Exobasidiomycetes</taxon>
        <taxon>Microstromatales</taxon>
        <taxon>Microstromatales incertae sedis</taxon>
        <taxon>Jaminaea</taxon>
    </lineage>
</organism>
<dbReference type="Gene3D" id="3.40.50.1240">
    <property type="entry name" value="Phosphoglycerate mutase-like"/>
    <property type="match status" value="1"/>
</dbReference>
<dbReference type="SMART" id="SM00855">
    <property type="entry name" value="PGAM"/>
    <property type="match status" value="1"/>
</dbReference>
<dbReference type="STRING" id="1569628.A0A316UZZ8"/>
<dbReference type="OrthoDB" id="354304at2759"/>
<dbReference type="RefSeq" id="XP_025364105.1">
    <property type="nucleotide sequence ID" value="XM_025509034.1"/>
</dbReference>
<dbReference type="Proteomes" id="UP000245884">
    <property type="component" value="Unassembled WGS sequence"/>
</dbReference>
<feature type="region of interest" description="Disordered" evidence="2">
    <location>
        <begin position="1"/>
        <end position="24"/>
    </location>
</feature>
<dbReference type="GO" id="GO:0043456">
    <property type="term" value="P:regulation of pentose-phosphate shunt"/>
    <property type="evidence" value="ECO:0007669"/>
    <property type="project" value="TreeGrafter"/>
</dbReference>
<feature type="region of interest" description="Disordered" evidence="2">
    <location>
        <begin position="336"/>
        <end position="369"/>
    </location>
</feature>
<accession>A0A316UZZ8</accession>
<dbReference type="InterPro" id="IPR051695">
    <property type="entry name" value="Phosphoglycerate_Mutase"/>
</dbReference>
<dbReference type="GO" id="GO:0004331">
    <property type="term" value="F:fructose-2,6-bisphosphate 2-phosphatase activity"/>
    <property type="evidence" value="ECO:0007669"/>
    <property type="project" value="TreeGrafter"/>
</dbReference>
<gene>
    <name evidence="3" type="ORF">BDZ90DRAFT_277764</name>
</gene>
<dbReference type="AlphaFoldDB" id="A0A316UZZ8"/>
<dbReference type="InterPro" id="IPR013078">
    <property type="entry name" value="His_Pase_superF_clade-1"/>
</dbReference>
<dbReference type="SUPFAM" id="SSF53254">
    <property type="entry name" value="Phosphoglycerate mutase-like"/>
    <property type="match status" value="1"/>
</dbReference>
<name>A0A316UZZ8_9BASI</name>
<dbReference type="GeneID" id="37030857"/>
<feature type="region of interest" description="Disordered" evidence="2">
    <location>
        <begin position="45"/>
        <end position="64"/>
    </location>
</feature>
<evidence type="ECO:0000313" key="3">
    <source>
        <dbReference type="EMBL" id="PWN29493.1"/>
    </source>
</evidence>
<dbReference type="EMBL" id="KZ819663">
    <property type="protein sequence ID" value="PWN29493.1"/>
    <property type="molecule type" value="Genomic_DNA"/>
</dbReference>
<dbReference type="GO" id="GO:0005829">
    <property type="term" value="C:cytosol"/>
    <property type="evidence" value="ECO:0007669"/>
    <property type="project" value="TreeGrafter"/>
</dbReference>
<reference evidence="3 4" key="1">
    <citation type="journal article" date="2018" name="Mol. Biol. Evol.">
        <title>Broad Genomic Sampling Reveals a Smut Pathogenic Ancestry of the Fungal Clade Ustilaginomycotina.</title>
        <authorList>
            <person name="Kijpornyongpan T."/>
            <person name="Mondo S.J."/>
            <person name="Barry K."/>
            <person name="Sandor L."/>
            <person name="Lee J."/>
            <person name="Lipzen A."/>
            <person name="Pangilinan J."/>
            <person name="LaButti K."/>
            <person name="Hainaut M."/>
            <person name="Henrissat B."/>
            <person name="Grigoriev I.V."/>
            <person name="Spatafora J.W."/>
            <person name="Aime M.C."/>
        </authorList>
    </citation>
    <scope>NUCLEOTIDE SEQUENCE [LARGE SCALE GENOMIC DNA]</scope>
    <source>
        <strain evidence="3 4">MCA 5214</strain>
    </source>
</reference>
<keyword evidence="4" id="KW-1185">Reference proteome</keyword>
<dbReference type="Pfam" id="PF00300">
    <property type="entry name" value="His_Phos_1"/>
    <property type="match status" value="1"/>
</dbReference>
<proteinExistence type="predicted"/>
<dbReference type="CDD" id="cd07067">
    <property type="entry name" value="HP_PGM_like"/>
    <property type="match status" value="1"/>
</dbReference>
<feature type="compositionally biased region" description="Acidic residues" evidence="2">
    <location>
        <begin position="357"/>
        <end position="367"/>
    </location>
</feature>